<dbReference type="PROSITE" id="PS50902">
    <property type="entry name" value="FLAVODOXIN_LIKE"/>
    <property type="match status" value="1"/>
</dbReference>
<dbReference type="Gene3D" id="3.40.50.360">
    <property type="match status" value="1"/>
</dbReference>
<dbReference type="SUPFAM" id="SSF56281">
    <property type="entry name" value="Metallo-hydrolase/oxidoreductase"/>
    <property type="match status" value="1"/>
</dbReference>
<keyword evidence="4" id="KW-0249">Electron transport</keyword>
<dbReference type="EMBL" id="DVMJ01000049">
    <property type="protein sequence ID" value="HIU13499.1"/>
    <property type="molecule type" value="Genomic_DNA"/>
</dbReference>
<dbReference type="Pfam" id="PF00258">
    <property type="entry name" value="Flavodoxin_1"/>
    <property type="match status" value="1"/>
</dbReference>
<comment type="similarity">
    <text evidence="2">In the N-terminal section; belongs to the zinc metallo-hydrolase group 3 family.</text>
</comment>
<gene>
    <name evidence="7" type="ORF">IAD15_05460</name>
</gene>
<evidence type="ECO:0000313" key="8">
    <source>
        <dbReference type="Proteomes" id="UP000824175"/>
    </source>
</evidence>
<dbReference type="AlphaFoldDB" id="A0A9D1HQ97"/>
<comment type="caution">
    <text evidence="7">The sequence shown here is derived from an EMBL/GenBank/DDBJ whole genome shotgun (WGS) entry which is preliminary data.</text>
</comment>
<keyword evidence="3" id="KW-0813">Transport</keyword>
<dbReference type="Gene3D" id="3.60.15.10">
    <property type="entry name" value="Ribonuclease Z/Hydroxyacylglutathione hydrolase-like"/>
    <property type="match status" value="1"/>
</dbReference>
<dbReference type="InterPro" id="IPR051285">
    <property type="entry name" value="NADH_oxidoreductase_modular"/>
</dbReference>
<dbReference type="PANTHER" id="PTHR32145:SF11">
    <property type="entry name" value="DIFLAVIN FLAVOPROTEIN A 2-RELATED"/>
    <property type="match status" value="1"/>
</dbReference>
<protein>
    <submittedName>
        <fullName evidence="7">FprA family A-type flavoprotein</fullName>
    </submittedName>
</protein>
<reference evidence="7" key="1">
    <citation type="submission" date="2020-10" db="EMBL/GenBank/DDBJ databases">
        <authorList>
            <person name="Gilroy R."/>
        </authorList>
    </citation>
    <scope>NUCLEOTIDE SEQUENCE</scope>
    <source>
        <strain evidence="7">CHK195-11698</strain>
    </source>
</reference>
<evidence type="ECO:0000256" key="2">
    <source>
        <dbReference type="ARBA" id="ARBA00007121"/>
    </source>
</evidence>
<dbReference type="InterPro" id="IPR045761">
    <property type="entry name" value="ODP_dom"/>
</dbReference>
<dbReference type="GO" id="GO:0009055">
    <property type="term" value="F:electron transfer activity"/>
    <property type="evidence" value="ECO:0007669"/>
    <property type="project" value="InterPro"/>
</dbReference>
<dbReference type="CDD" id="cd07709">
    <property type="entry name" value="flavodiiron_proteins_MBL-fold"/>
    <property type="match status" value="1"/>
</dbReference>
<dbReference type="GO" id="GO:0010181">
    <property type="term" value="F:FMN binding"/>
    <property type="evidence" value="ECO:0007669"/>
    <property type="project" value="InterPro"/>
</dbReference>
<reference evidence="7" key="2">
    <citation type="journal article" date="2021" name="PeerJ">
        <title>Extensive microbial diversity within the chicken gut microbiome revealed by metagenomics and culture.</title>
        <authorList>
            <person name="Gilroy R."/>
            <person name="Ravi A."/>
            <person name="Getino M."/>
            <person name="Pursley I."/>
            <person name="Horton D.L."/>
            <person name="Alikhan N.F."/>
            <person name="Baker D."/>
            <person name="Gharbi K."/>
            <person name="Hall N."/>
            <person name="Watson M."/>
            <person name="Adriaenssens E.M."/>
            <person name="Foster-Nyarko E."/>
            <person name="Jarju S."/>
            <person name="Secka A."/>
            <person name="Antonio M."/>
            <person name="Oren A."/>
            <person name="Chaudhuri R.R."/>
            <person name="La Ragione R."/>
            <person name="Hildebrand F."/>
            <person name="Pallen M.J."/>
        </authorList>
    </citation>
    <scope>NUCLEOTIDE SEQUENCE</scope>
    <source>
        <strain evidence="7">CHK195-11698</strain>
    </source>
</reference>
<evidence type="ECO:0000313" key="7">
    <source>
        <dbReference type="EMBL" id="HIU13499.1"/>
    </source>
</evidence>
<dbReference type="InterPro" id="IPR036866">
    <property type="entry name" value="RibonucZ/Hydroxyglut_hydro"/>
</dbReference>
<proteinExistence type="inferred from homology"/>
<keyword evidence="5" id="KW-0408">Iron</keyword>
<dbReference type="InterPro" id="IPR016440">
    <property type="entry name" value="Rubredoxin-O_OxRdtase"/>
</dbReference>
<dbReference type="PIRSF" id="PIRSF005243">
    <property type="entry name" value="ROO"/>
    <property type="match status" value="1"/>
</dbReference>
<evidence type="ECO:0000256" key="5">
    <source>
        <dbReference type="ARBA" id="ARBA00023004"/>
    </source>
</evidence>
<sequence>MYFYDKIAYNTLEREVNNMQLNTNLYYVGIQDFDLRVFDIIMETKFGTSYNSYLLKTEAGDVLFETAKAKFFDEYLENIKAYTTLDQIKYVVCSHTEPDHVGSLERLLELCPEITVISSPVAANYLKEIVNHPFQSKTVKDNEIMEIGQYHFQFLSVPNLHWPDTMYTYIQELKTLVTCDSFGAHYATHHLLLSKVENQDDYQEAFLYYTKMILSPFKPFLLKAMHKLDGMEIEMILPGHGPVIDTNIQGMIEAYKKYCEPVGNETKSVVIPYVSCYGYTETMAKVLKEVMEANQLQCEMYDLVSADMNQVITACQSADGILYGCPTLLNDALPPIYHVMNEILMPYYGAKIVSAFGSYGWTGEAVGNMLVRLKQMKHKVVDEGYRCKFKPSDTQLAELRAYGENFAKHVIEGK</sequence>
<name>A0A9D1HQ97_9FIRM</name>
<dbReference type="InterPro" id="IPR008254">
    <property type="entry name" value="Flavodoxin/NO_synth"/>
</dbReference>
<dbReference type="InterPro" id="IPR001279">
    <property type="entry name" value="Metallo-B-lactamas"/>
</dbReference>
<evidence type="ECO:0000256" key="3">
    <source>
        <dbReference type="ARBA" id="ARBA00022448"/>
    </source>
</evidence>
<dbReference type="Pfam" id="PF19583">
    <property type="entry name" value="ODP"/>
    <property type="match status" value="1"/>
</dbReference>
<dbReference type="GO" id="GO:0016651">
    <property type="term" value="F:oxidoreductase activity, acting on NAD(P)H"/>
    <property type="evidence" value="ECO:0007669"/>
    <property type="project" value="UniProtKB-ARBA"/>
</dbReference>
<dbReference type="SUPFAM" id="SSF52218">
    <property type="entry name" value="Flavoproteins"/>
    <property type="match status" value="1"/>
</dbReference>
<accession>A0A9D1HQ97</accession>
<evidence type="ECO:0000259" key="6">
    <source>
        <dbReference type="PROSITE" id="PS50902"/>
    </source>
</evidence>
<dbReference type="GO" id="GO:0046872">
    <property type="term" value="F:metal ion binding"/>
    <property type="evidence" value="ECO:0007669"/>
    <property type="project" value="InterPro"/>
</dbReference>
<feature type="domain" description="Flavodoxin-like" evidence="6">
    <location>
        <begin position="269"/>
        <end position="407"/>
    </location>
</feature>
<dbReference type="PANTHER" id="PTHR32145">
    <property type="entry name" value="DIFLAVIN FLAVOPROTEIN A 2-RELATED"/>
    <property type="match status" value="1"/>
</dbReference>
<dbReference type="SMART" id="SM00849">
    <property type="entry name" value="Lactamase_B"/>
    <property type="match status" value="1"/>
</dbReference>
<evidence type="ECO:0000256" key="1">
    <source>
        <dbReference type="ARBA" id="ARBA00001962"/>
    </source>
</evidence>
<dbReference type="Proteomes" id="UP000824175">
    <property type="component" value="Unassembled WGS sequence"/>
</dbReference>
<dbReference type="InterPro" id="IPR029039">
    <property type="entry name" value="Flavoprotein-like_sf"/>
</dbReference>
<comment type="cofactor">
    <cofactor evidence="1">
        <name>Fe cation</name>
        <dbReference type="ChEBI" id="CHEBI:24875"/>
    </cofactor>
</comment>
<organism evidence="7 8">
    <name type="scientific">Candidatus Fimiplasma intestinipullorum</name>
    <dbReference type="NCBI Taxonomy" id="2840825"/>
    <lineage>
        <taxon>Bacteria</taxon>
        <taxon>Bacillati</taxon>
        <taxon>Bacillota</taxon>
        <taxon>Clostridia</taxon>
        <taxon>Eubacteriales</taxon>
        <taxon>Candidatus Fimiplasma</taxon>
    </lineage>
</organism>
<evidence type="ECO:0000256" key="4">
    <source>
        <dbReference type="ARBA" id="ARBA00022982"/>
    </source>
</evidence>